<dbReference type="Pfam" id="PF21448">
    <property type="entry name" value="DNMK"/>
    <property type="match status" value="1"/>
</dbReference>
<proteinExistence type="predicted"/>
<keyword evidence="1" id="KW-0808">Transferase</keyword>
<dbReference type="GO" id="GO:0016301">
    <property type="term" value="F:kinase activity"/>
    <property type="evidence" value="ECO:0007669"/>
    <property type="project" value="UniProtKB-KW"/>
</dbReference>
<evidence type="ECO:0000313" key="1">
    <source>
        <dbReference type="EMBL" id="ARF11099.1"/>
    </source>
</evidence>
<name>A0A1V0SHA0_9VIRU</name>
<keyword evidence="1" id="KW-0418">Kinase</keyword>
<sequence length="185" mass="21467">MNNNLLIGVAGHYGSGKTTVSEYICKNYDFTRLNFAEPVKEICKTIFNFNDQQLYGNLKNQIDTKWNITPRQAMQFIGTEFGRQFINNLIPIQDNLWVTNLENKIDKKTDINIIIDDCRLQNEIEMIKKKNGIIIKIERDGYIGDSHVSESYIDSIKGDYLIKNNSTLENLYSQIDTIIKYLNKN</sequence>
<accession>A0A1V0SHA0</accession>
<dbReference type="SUPFAM" id="SSF52540">
    <property type="entry name" value="P-loop containing nucleoside triphosphate hydrolases"/>
    <property type="match status" value="1"/>
</dbReference>
<dbReference type="InterPro" id="IPR048444">
    <property type="entry name" value="DNMK"/>
</dbReference>
<dbReference type="InterPro" id="IPR027417">
    <property type="entry name" value="P-loop_NTPase"/>
</dbReference>
<dbReference type="Gene3D" id="3.40.50.300">
    <property type="entry name" value="P-loop containing nucleotide triphosphate hydrolases"/>
    <property type="match status" value="1"/>
</dbReference>
<reference evidence="1" key="1">
    <citation type="journal article" date="2017" name="Science">
        <title>Giant viruses with an expanded complement of translation system components.</title>
        <authorList>
            <person name="Schulz F."/>
            <person name="Yutin N."/>
            <person name="Ivanova N.N."/>
            <person name="Ortega D.R."/>
            <person name="Lee T.K."/>
            <person name="Vierheilig J."/>
            <person name="Daims H."/>
            <person name="Horn M."/>
            <person name="Wagner M."/>
            <person name="Jensen G.J."/>
            <person name="Kyrpides N.C."/>
            <person name="Koonin E.V."/>
            <person name="Woyke T."/>
        </authorList>
    </citation>
    <scope>NUCLEOTIDE SEQUENCE</scope>
    <source>
        <strain evidence="1">HKV1</strain>
    </source>
</reference>
<protein>
    <submittedName>
        <fullName evidence="1">Deoxynucleoside monophosphate kinase</fullName>
    </submittedName>
</protein>
<dbReference type="EMBL" id="KY684106">
    <property type="protein sequence ID" value="ARF11099.1"/>
    <property type="molecule type" value="Genomic_DNA"/>
</dbReference>
<organism evidence="1">
    <name type="scientific">Hokovirus HKV1</name>
    <dbReference type="NCBI Taxonomy" id="1977638"/>
    <lineage>
        <taxon>Viruses</taxon>
        <taxon>Varidnaviria</taxon>
        <taxon>Bamfordvirae</taxon>
        <taxon>Nucleocytoviricota</taxon>
        <taxon>Megaviricetes</taxon>
        <taxon>Imitervirales</taxon>
        <taxon>Mimiviridae</taxon>
        <taxon>Klosneuvirinae</taxon>
        <taxon>Hokovirus</taxon>
    </lineage>
</organism>
<gene>
    <name evidence="1" type="ORF">Hokovirus_4_73</name>
</gene>